<proteinExistence type="predicted"/>
<accession>A0A5S4FN63</accession>
<sequence length="67" mass="7504">MDLKPGHTLTFVISSEARYASVVPVHDIIISSDSNHGSDWQFSVQERSDRSNPANVHGDVEVSRRRL</sequence>
<dbReference type="Proteomes" id="UP000309128">
    <property type="component" value="Unassembled WGS sequence"/>
</dbReference>
<feature type="compositionally biased region" description="Basic and acidic residues" evidence="1">
    <location>
        <begin position="58"/>
        <end position="67"/>
    </location>
</feature>
<keyword evidence="3" id="KW-1185">Reference proteome</keyword>
<name>A0A5S4FN63_9ACTN</name>
<reference evidence="2 3" key="1">
    <citation type="submission" date="2019-05" db="EMBL/GenBank/DDBJ databases">
        <title>Draft genome sequence of Nonomuraea turkmeniaca DSM 43926.</title>
        <authorList>
            <person name="Saricaoglu S."/>
            <person name="Isik K."/>
        </authorList>
    </citation>
    <scope>NUCLEOTIDE SEQUENCE [LARGE SCALE GENOMIC DNA]</scope>
    <source>
        <strain evidence="2 3">DSM 43926</strain>
    </source>
</reference>
<feature type="region of interest" description="Disordered" evidence="1">
    <location>
        <begin position="32"/>
        <end position="67"/>
    </location>
</feature>
<dbReference type="AlphaFoldDB" id="A0A5S4FN63"/>
<evidence type="ECO:0000256" key="1">
    <source>
        <dbReference type="SAM" id="MobiDB-lite"/>
    </source>
</evidence>
<comment type="caution">
    <text evidence="2">The sequence shown here is derived from an EMBL/GenBank/DDBJ whole genome shotgun (WGS) entry which is preliminary data.</text>
</comment>
<dbReference type="EMBL" id="VCKY01000034">
    <property type="protein sequence ID" value="TMR22069.1"/>
    <property type="molecule type" value="Genomic_DNA"/>
</dbReference>
<organism evidence="2 3">
    <name type="scientific">Nonomuraea turkmeniaca</name>
    <dbReference type="NCBI Taxonomy" id="103838"/>
    <lineage>
        <taxon>Bacteria</taxon>
        <taxon>Bacillati</taxon>
        <taxon>Actinomycetota</taxon>
        <taxon>Actinomycetes</taxon>
        <taxon>Streptosporangiales</taxon>
        <taxon>Streptosporangiaceae</taxon>
        <taxon>Nonomuraea</taxon>
    </lineage>
</organism>
<gene>
    <name evidence="2" type="ORF">ETD86_12945</name>
</gene>
<dbReference type="RefSeq" id="WP_138666377.1">
    <property type="nucleotide sequence ID" value="NZ_VCKY01000034.1"/>
</dbReference>
<feature type="compositionally biased region" description="Polar residues" evidence="1">
    <location>
        <begin position="32"/>
        <end position="45"/>
    </location>
</feature>
<evidence type="ECO:0000313" key="2">
    <source>
        <dbReference type="EMBL" id="TMR22069.1"/>
    </source>
</evidence>
<protein>
    <submittedName>
        <fullName evidence="2">Uncharacterized protein</fullName>
    </submittedName>
</protein>
<evidence type="ECO:0000313" key="3">
    <source>
        <dbReference type="Proteomes" id="UP000309128"/>
    </source>
</evidence>